<protein>
    <submittedName>
        <fullName evidence="2">Cell wall hydrolase</fullName>
    </submittedName>
</protein>
<evidence type="ECO:0000313" key="2">
    <source>
        <dbReference type="EMBL" id="RZI46567.1"/>
    </source>
</evidence>
<dbReference type="Pfam" id="PF07486">
    <property type="entry name" value="Hydrolase_2"/>
    <property type="match status" value="1"/>
</dbReference>
<dbReference type="RefSeq" id="WP_130153666.1">
    <property type="nucleotide sequence ID" value="NZ_SCFB01000004.1"/>
</dbReference>
<organism evidence="2 3">
    <name type="scientific">Candidatus Finniella inopinata</name>
    <dbReference type="NCBI Taxonomy" id="1696036"/>
    <lineage>
        <taxon>Bacteria</taxon>
        <taxon>Pseudomonadati</taxon>
        <taxon>Pseudomonadota</taxon>
        <taxon>Alphaproteobacteria</taxon>
        <taxon>Holosporales</taxon>
        <taxon>Candidatus Paracaedibacteraceae</taxon>
        <taxon>Candidatus Finniella</taxon>
    </lineage>
</organism>
<dbReference type="Proteomes" id="UP000293550">
    <property type="component" value="Unassembled WGS sequence"/>
</dbReference>
<evidence type="ECO:0000259" key="1">
    <source>
        <dbReference type="Pfam" id="PF07486"/>
    </source>
</evidence>
<dbReference type="GO" id="GO:0016787">
    <property type="term" value="F:hydrolase activity"/>
    <property type="evidence" value="ECO:0007669"/>
    <property type="project" value="UniProtKB-KW"/>
</dbReference>
<sequence>METDQDLDILARTIYGEARGEYNRKDGGLASLIAIANVVMNRVRQQTWFGKTIGEVCQKPWQFSCWNAGDPNCLIIRQRYIHDPLFLTCLNVAEGVACRDWPDITKRADHYHSVLMKQPKWAVNQEPRMRMGQHLFYQLGR</sequence>
<dbReference type="AlphaFoldDB" id="A0A4V2DZX4"/>
<keyword evidence="3" id="KW-1185">Reference proteome</keyword>
<dbReference type="InterPro" id="IPR042047">
    <property type="entry name" value="SleB_dom1"/>
</dbReference>
<dbReference type="OrthoDB" id="5395100at2"/>
<gene>
    <name evidence="2" type="ORF">EQU50_02985</name>
</gene>
<dbReference type="Gene3D" id="1.10.10.2520">
    <property type="entry name" value="Cell wall hydrolase SleB, domain 1"/>
    <property type="match status" value="1"/>
</dbReference>
<feature type="domain" description="Cell wall hydrolase SleB" evidence="1">
    <location>
        <begin position="33"/>
        <end position="137"/>
    </location>
</feature>
<proteinExistence type="predicted"/>
<accession>A0A4V2DZX4</accession>
<keyword evidence="2" id="KW-0378">Hydrolase</keyword>
<dbReference type="InterPro" id="IPR011105">
    <property type="entry name" value="Cell_wall_hydrolase_SleB"/>
</dbReference>
<dbReference type="EMBL" id="SCFB01000004">
    <property type="protein sequence ID" value="RZI46567.1"/>
    <property type="molecule type" value="Genomic_DNA"/>
</dbReference>
<evidence type="ECO:0000313" key="3">
    <source>
        <dbReference type="Proteomes" id="UP000293550"/>
    </source>
</evidence>
<name>A0A4V2DZX4_9PROT</name>
<comment type="caution">
    <text evidence="2">The sequence shown here is derived from an EMBL/GenBank/DDBJ whole genome shotgun (WGS) entry which is preliminary data.</text>
</comment>
<reference evidence="2 3" key="1">
    <citation type="submission" date="2018-10" db="EMBL/GenBank/DDBJ databases">
        <title>An updated phylogeny of the Alphaproteobacteria reveals that the parasitic Rickettsiales and Holosporales have independent origins.</title>
        <authorList>
            <person name="Munoz-Gomez S.A."/>
            <person name="Hess S."/>
            <person name="Burger G."/>
            <person name="Lang B.F."/>
            <person name="Susko E."/>
            <person name="Slamovits C.H."/>
            <person name="Roger A.J."/>
        </authorList>
    </citation>
    <scope>NUCLEOTIDE SEQUENCE [LARGE SCALE GENOMIC DNA]</scope>
    <source>
        <strain evidence="2">HOLO01</strain>
    </source>
</reference>